<name>A0ABP9F770_9PSEU</name>
<proteinExistence type="predicted"/>
<reference evidence="2" key="1">
    <citation type="journal article" date="2019" name="Int. J. Syst. Evol. Microbiol.">
        <title>The Global Catalogue of Microorganisms (GCM) 10K type strain sequencing project: providing services to taxonomists for standard genome sequencing and annotation.</title>
        <authorList>
            <consortium name="The Broad Institute Genomics Platform"/>
            <consortium name="The Broad Institute Genome Sequencing Center for Infectious Disease"/>
            <person name="Wu L."/>
            <person name="Ma J."/>
        </authorList>
    </citation>
    <scope>NUCLEOTIDE SEQUENCE [LARGE SCALE GENOMIC DNA]</scope>
    <source>
        <strain evidence="2">JCM 17983</strain>
    </source>
</reference>
<gene>
    <name evidence="1" type="ORF">GCM10023203_56720</name>
</gene>
<sequence length="203" mass="21951">MTEVGSGARVSGMPRVRRVPGWVAPTLPTFAWVEHGLLWCYVQRGKSPEVHGAQCALAWVGGVHSTAPATGDVAAPSQWRAMGELIVCGAVSRGEPYPDHEWWREAGIAQLDSVERQRWWAQWSSYGWTTAIAEGAGLALSWAMGFSDDAPPVLPRHLEDGSRATPELRQECAAIMREALTRSLPARSGLGAPSRPDHTSAST</sequence>
<dbReference type="Proteomes" id="UP001500457">
    <property type="component" value="Unassembled WGS sequence"/>
</dbReference>
<comment type="caution">
    <text evidence="1">The sequence shown here is derived from an EMBL/GenBank/DDBJ whole genome shotgun (WGS) entry which is preliminary data.</text>
</comment>
<accession>A0ABP9F770</accession>
<dbReference type="EMBL" id="BAABHQ010000027">
    <property type="protein sequence ID" value="GAA4895116.1"/>
    <property type="molecule type" value="Genomic_DNA"/>
</dbReference>
<protein>
    <submittedName>
        <fullName evidence="1">Uncharacterized protein</fullName>
    </submittedName>
</protein>
<organism evidence="1 2">
    <name type="scientific">Actinomycetospora straminea</name>
    <dbReference type="NCBI Taxonomy" id="663607"/>
    <lineage>
        <taxon>Bacteria</taxon>
        <taxon>Bacillati</taxon>
        <taxon>Actinomycetota</taxon>
        <taxon>Actinomycetes</taxon>
        <taxon>Pseudonocardiales</taxon>
        <taxon>Pseudonocardiaceae</taxon>
        <taxon>Actinomycetospora</taxon>
    </lineage>
</organism>
<evidence type="ECO:0000313" key="1">
    <source>
        <dbReference type="EMBL" id="GAA4895116.1"/>
    </source>
</evidence>
<keyword evidence="2" id="KW-1185">Reference proteome</keyword>
<evidence type="ECO:0000313" key="2">
    <source>
        <dbReference type="Proteomes" id="UP001500457"/>
    </source>
</evidence>